<feature type="transmembrane region" description="Helical" evidence="10">
    <location>
        <begin position="178"/>
        <end position="197"/>
    </location>
</feature>
<evidence type="ECO:0000256" key="1">
    <source>
        <dbReference type="ARBA" id="ARBA00004141"/>
    </source>
</evidence>
<feature type="transmembrane region" description="Helical" evidence="10">
    <location>
        <begin position="55"/>
        <end position="75"/>
    </location>
</feature>
<sequence length="313" mass="35290">MSTVNADGHGFEKTLPARRFVRYQRQHVLLVNVLPLIGTLIAFALLPWYPPTPATLIALVVLWPLTLGVGGSVGFHRCFTHRSFECARPVKLILAIFGTIGGQGPVASWVATHRRHHDCSDDVGDPHSPVTEAQGGLAKLRAFWHSHCGWMVEHDMPNPLFYTPDILKDSDLMWFSRHYYRVMLVGLFVPVALLVAFDPSWQTVWLGLLWTGAVRLTLTSQFIWAINSVCHFVGYRRYHTSDESRNVALICVPTCGESWHNNHHAFPTSARFGLRWWQFDFGWLVIRLLQFCGLAWNVKVPAADKIVGGPDAS</sequence>
<dbReference type="InterPro" id="IPR015876">
    <property type="entry name" value="Acyl-CoA_DS"/>
</dbReference>
<dbReference type="Pfam" id="PF00487">
    <property type="entry name" value="FA_desaturase"/>
    <property type="match status" value="1"/>
</dbReference>
<evidence type="ECO:0000256" key="4">
    <source>
        <dbReference type="ARBA" id="ARBA00022832"/>
    </source>
</evidence>
<evidence type="ECO:0000256" key="3">
    <source>
        <dbReference type="ARBA" id="ARBA00022692"/>
    </source>
</evidence>
<dbReference type="AlphaFoldDB" id="A0A5C5ZYG0"/>
<evidence type="ECO:0000313" key="13">
    <source>
        <dbReference type="Proteomes" id="UP000320176"/>
    </source>
</evidence>
<evidence type="ECO:0000256" key="5">
    <source>
        <dbReference type="ARBA" id="ARBA00022989"/>
    </source>
</evidence>
<proteinExistence type="inferred from homology"/>
<dbReference type="GO" id="GO:0006631">
    <property type="term" value="P:fatty acid metabolic process"/>
    <property type="evidence" value="ECO:0007669"/>
    <property type="project" value="UniProtKB-KW"/>
</dbReference>
<evidence type="ECO:0000256" key="10">
    <source>
        <dbReference type="SAM" id="Phobius"/>
    </source>
</evidence>
<evidence type="ECO:0000256" key="7">
    <source>
        <dbReference type="ARBA" id="ARBA00023004"/>
    </source>
</evidence>
<protein>
    <submittedName>
        <fullName evidence="12">Fatty acid desaturase</fullName>
    </submittedName>
</protein>
<dbReference type="GO" id="GO:0016717">
    <property type="term" value="F:oxidoreductase activity, acting on paired donors, with oxidation of a pair of donors resulting in the reduction of molecular oxygen to two molecules of water"/>
    <property type="evidence" value="ECO:0007669"/>
    <property type="project" value="InterPro"/>
</dbReference>
<reference evidence="12 13" key="1">
    <citation type="submission" date="2019-02" db="EMBL/GenBank/DDBJ databases">
        <title>Deep-cultivation of Planctomycetes and their phenomic and genomic characterization uncovers novel biology.</title>
        <authorList>
            <person name="Wiegand S."/>
            <person name="Jogler M."/>
            <person name="Boedeker C."/>
            <person name="Pinto D."/>
            <person name="Vollmers J."/>
            <person name="Rivas-Marin E."/>
            <person name="Kohn T."/>
            <person name="Peeters S.H."/>
            <person name="Heuer A."/>
            <person name="Rast P."/>
            <person name="Oberbeckmann S."/>
            <person name="Bunk B."/>
            <person name="Jeske O."/>
            <person name="Meyerdierks A."/>
            <person name="Storesund J.E."/>
            <person name="Kallscheuer N."/>
            <person name="Luecker S."/>
            <person name="Lage O.M."/>
            <person name="Pohl T."/>
            <person name="Merkel B.J."/>
            <person name="Hornburger P."/>
            <person name="Mueller R.-W."/>
            <person name="Bruemmer F."/>
            <person name="Labrenz M."/>
            <person name="Spormann A.M."/>
            <person name="Op Den Camp H."/>
            <person name="Overmann J."/>
            <person name="Amann R."/>
            <person name="Jetten M.S.M."/>
            <person name="Mascher T."/>
            <person name="Medema M.H."/>
            <person name="Devos D.P."/>
            <person name="Kaster A.-K."/>
            <person name="Ovreas L."/>
            <person name="Rohde M."/>
            <person name="Galperin M.Y."/>
            <person name="Jogler C."/>
        </authorList>
    </citation>
    <scope>NUCLEOTIDE SEQUENCE [LARGE SCALE GENOMIC DNA]</scope>
    <source>
        <strain evidence="12 13">Pla52n</strain>
    </source>
</reference>
<comment type="similarity">
    <text evidence="2">Belongs to the fatty acid desaturase type 2 family.</text>
</comment>
<dbReference type="OrthoDB" id="19906at2"/>
<dbReference type="EMBL" id="SJPN01000013">
    <property type="protein sequence ID" value="TWT91991.1"/>
    <property type="molecule type" value="Genomic_DNA"/>
</dbReference>
<feature type="transmembrane region" description="Helical" evidence="10">
    <location>
        <begin position="203"/>
        <end position="226"/>
    </location>
</feature>
<evidence type="ECO:0000256" key="9">
    <source>
        <dbReference type="ARBA" id="ARBA00023136"/>
    </source>
</evidence>
<keyword evidence="13" id="KW-1185">Reference proteome</keyword>
<keyword evidence="4" id="KW-0276">Fatty acid metabolism</keyword>
<keyword evidence="6" id="KW-0560">Oxidoreductase</keyword>
<feature type="transmembrane region" description="Helical" evidence="10">
    <location>
        <begin position="28"/>
        <end position="49"/>
    </location>
</feature>
<comment type="subcellular location">
    <subcellularLocation>
        <location evidence="1">Membrane</location>
        <topology evidence="1">Multi-pass membrane protein</topology>
    </subcellularLocation>
</comment>
<keyword evidence="3 10" id="KW-0812">Transmembrane</keyword>
<feature type="domain" description="Fatty acid desaturase" evidence="11">
    <location>
        <begin position="58"/>
        <end position="280"/>
    </location>
</feature>
<dbReference type="PRINTS" id="PR00075">
    <property type="entry name" value="FACDDSATRASE"/>
</dbReference>
<keyword evidence="5 10" id="KW-1133">Transmembrane helix</keyword>
<dbReference type="PANTHER" id="PTHR11351">
    <property type="entry name" value="ACYL-COA DESATURASE"/>
    <property type="match status" value="1"/>
</dbReference>
<evidence type="ECO:0000256" key="6">
    <source>
        <dbReference type="ARBA" id="ARBA00023002"/>
    </source>
</evidence>
<comment type="caution">
    <text evidence="12">The sequence shown here is derived from an EMBL/GenBank/DDBJ whole genome shotgun (WGS) entry which is preliminary data.</text>
</comment>
<dbReference type="InterPro" id="IPR005804">
    <property type="entry name" value="FA_desaturase_dom"/>
</dbReference>
<dbReference type="GO" id="GO:0016020">
    <property type="term" value="C:membrane"/>
    <property type="evidence" value="ECO:0007669"/>
    <property type="project" value="UniProtKB-SubCell"/>
</dbReference>
<dbReference type="PANTHER" id="PTHR11351:SF3">
    <property type="entry name" value="BLL4393 PROTEIN"/>
    <property type="match status" value="1"/>
</dbReference>
<name>A0A5C5ZYG0_9BACT</name>
<evidence type="ECO:0000313" key="12">
    <source>
        <dbReference type="EMBL" id="TWT91991.1"/>
    </source>
</evidence>
<dbReference type="CDD" id="cd03505">
    <property type="entry name" value="Delta9-FADS-like"/>
    <property type="match status" value="1"/>
</dbReference>
<evidence type="ECO:0000259" key="11">
    <source>
        <dbReference type="Pfam" id="PF00487"/>
    </source>
</evidence>
<evidence type="ECO:0000256" key="8">
    <source>
        <dbReference type="ARBA" id="ARBA00023098"/>
    </source>
</evidence>
<organism evidence="12 13">
    <name type="scientific">Stieleria varia</name>
    <dbReference type="NCBI Taxonomy" id="2528005"/>
    <lineage>
        <taxon>Bacteria</taxon>
        <taxon>Pseudomonadati</taxon>
        <taxon>Planctomycetota</taxon>
        <taxon>Planctomycetia</taxon>
        <taxon>Pirellulales</taxon>
        <taxon>Pirellulaceae</taxon>
        <taxon>Stieleria</taxon>
    </lineage>
</organism>
<keyword evidence="8" id="KW-0443">Lipid metabolism</keyword>
<gene>
    <name evidence="12" type="ORF">Pla52n_64640</name>
</gene>
<keyword evidence="9 10" id="KW-0472">Membrane</keyword>
<accession>A0A5C5ZYG0</accession>
<dbReference type="RefSeq" id="WP_146523370.1">
    <property type="nucleotide sequence ID" value="NZ_CP151726.1"/>
</dbReference>
<dbReference type="Proteomes" id="UP000320176">
    <property type="component" value="Unassembled WGS sequence"/>
</dbReference>
<evidence type="ECO:0000256" key="2">
    <source>
        <dbReference type="ARBA" id="ARBA00008749"/>
    </source>
</evidence>
<keyword evidence="7" id="KW-0408">Iron</keyword>